<dbReference type="GO" id="GO:0007165">
    <property type="term" value="P:signal transduction"/>
    <property type="evidence" value="ECO:0007669"/>
    <property type="project" value="TreeGrafter"/>
</dbReference>
<comment type="cofactor">
    <cofactor evidence="2 6 7">
        <name>Mg(2+)</name>
        <dbReference type="ChEBI" id="CHEBI:18420"/>
    </cofactor>
</comment>
<dbReference type="GO" id="GO:0046854">
    <property type="term" value="P:phosphatidylinositol phosphate biosynthetic process"/>
    <property type="evidence" value="ECO:0007669"/>
    <property type="project" value="InterPro"/>
</dbReference>
<dbReference type="Gene3D" id="3.30.540.10">
    <property type="entry name" value="Fructose-1,6-Bisphosphatase, subunit A, domain 1"/>
    <property type="match status" value="1"/>
</dbReference>
<dbReference type="PROSITE" id="PS00630">
    <property type="entry name" value="IMP_2"/>
    <property type="match status" value="1"/>
</dbReference>
<dbReference type="FunFam" id="3.30.540.10:FF:000003">
    <property type="entry name" value="Inositol-1-monophosphatase"/>
    <property type="match status" value="1"/>
</dbReference>
<gene>
    <name evidence="8" type="ORF">IAA97_01275</name>
</gene>
<reference evidence="8" key="1">
    <citation type="submission" date="2020-10" db="EMBL/GenBank/DDBJ databases">
        <authorList>
            <person name="Gilroy R."/>
        </authorList>
    </citation>
    <scope>NUCLEOTIDE SEQUENCE</scope>
    <source>
        <strain evidence="8">7293</strain>
    </source>
</reference>
<dbReference type="InterPro" id="IPR020550">
    <property type="entry name" value="Inositol_monophosphatase_CS"/>
</dbReference>
<evidence type="ECO:0000256" key="1">
    <source>
        <dbReference type="ARBA" id="ARBA00001033"/>
    </source>
</evidence>
<dbReference type="GO" id="GO:0008934">
    <property type="term" value="F:inositol monophosphate 1-phosphatase activity"/>
    <property type="evidence" value="ECO:0007669"/>
    <property type="project" value="InterPro"/>
</dbReference>
<evidence type="ECO:0000256" key="7">
    <source>
        <dbReference type="RuleBase" id="RU364068"/>
    </source>
</evidence>
<dbReference type="Gene3D" id="3.40.190.80">
    <property type="match status" value="1"/>
</dbReference>
<evidence type="ECO:0000313" key="9">
    <source>
        <dbReference type="Proteomes" id="UP000823615"/>
    </source>
</evidence>
<reference evidence="8" key="2">
    <citation type="journal article" date="2021" name="PeerJ">
        <title>Extensive microbial diversity within the chicken gut microbiome revealed by metagenomics and culture.</title>
        <authorList>
            <person name="Gilroy R."/>
            <person name="Ravi A."/>
            <person name="Getino M."/>
            <person name="Pursley I."/>
            <person name="Horton D.L."/>
            <person name="Alikhan N.F."/>
            <person name="Baker D."/>
            <person name="Gharbi K."/>
            <person name="Hall N."/>
            <person name="Watson M."/>
            <person name="Adriaenssens E.M."/>
            <person name="Foster-Nyarko E."/>
            <person name="Jarju S."/>
            <person name="Secka A."/>
            <person name="Antonio M."/>
            <person name="Oren A."/>
            <person name="Chaudhuri R.R."/>
            <person name="La Ragione R."/>
            <person name="Hildebrand F."/>
            <person name="Pallen M.J."/>
        </authorList>
    </citation>
    <scope>NUCLEOTIDE SEQUENCE</scope>
    <source>
        <strain evidence="8">7293</strain>
    </source>
</reference>
<evidence type="ECO:0000256" key="3">
    <source>
        <dbReference type="ARBA" id="ARBA00022723"/>
    </source>
</evidence>
<comment type="similarity">
    <text evidence="7">Belongs to the inositol monophosphatase superfamily.</text>
</comment>
<feature type="binding site" evidence="6">
    <location>
        <position position="88"/>
    </location>
    <ligand>
        <name>Mg(2+)</name>
        <dbReference type="ChEBI" id="CHEBI:18420"/>
        <label>1</label>
        <note>catalytic</note>
    </ligand>
</feature>
<keyword evidence="5 6" id="KW-0460">Magnesium</keyword>
<proteinExistence type="inferred from homology"/>
<protein>
    <recommendedName>
        <fullName evidence="7">Inositol-1-monophosphatase</fullName>
        <ecNumber evidence="7">3.1.3.25</ecNumber>
    </recommendedName>
</protein>
<keyword evidence="3 6" id="KW-0479">Metal-binding</keyword>
<dbReference type="InterPro" id="IPR000760">
    <property type="entry name" value="Inositol_monophosphatase-like"/>
</dbReference>
<evidence type="ECO:0000256" key="5">
    <source>
        <dbReference type="ARBA" id="ARBA00022842"/>
    </source>
</evidence>
<feature type="binding site" evidence="6">
    <location>
        <position position="86"/>
    </location>
    <ligand>
        <name>Mg(2+)</name>
        <dbReference type="ChEBI" id="CHEBI:18420"/>
        <label>1</label>
        <note>catalytic</note>
    </ligand>
</feature>
<feature type="binding site" evidence="6">
    <location>
        <position position="214"/>
    </location>
    <ligand>
        <name>Mg(2+)</name>
        <dbReference type="ChEBI" id="CHEBI:18420"/>
        <label>1</label>
        <note>catalytic</note>
    </ligand>
</feature>
<dbReference type="PANTHER" id="PTHR20854">
    <property type="entry name" value="INOSITOL MONOPHOSPHATASE"/>
    <property type="match status" value="1"/>
</dbReference>
<dbReference type="GO" id="GO:0006020">
    <property type="term" value="P:inositol metabolic process"/>
    <property type="evidence" value="ECO:0007669"/>
    <property type="project" value="TreeGrafter"/>
</dbReference>
<feature type="binding site" evidence="6">
    <location>
        <position position="70"/>
    </location>
    <ligand>
        <name>Mg(2+)</name>
        <dbReference type="ChEBI" id="CHEBI:18420"/>
        <label>1</label>
        <note>catalytic</note>
    </ligand>
</feature>
<dbReference type="SUPFAM" id="SSF56655">
    <property type="entry name" value="Carbohydrate phosphatase"/>
    <property type="match status" value="1"/>
</dbReference>
<dbReference type="AlphaFoldDB" id="A0A9D9DZB0"/>
<dbReference type="Pfam" id="PF00459">
    <property type="entry name" value="Inositol_P"/>
    <property type="match status" value="1"/>
</dbReference>
<dbReference type="PANTHER" id="PTHR20854:SF4">
    <property type="entry name" value="INOSITOL-1-MONOPHOSPHATASE-RELATED"/>
    <property type="match status" value="1"/>
</dbReference>
<dbReference type="EMBL" id="JADIMT010000022">
    <property type="protein sequence ID" value="MBO8435598.1"/>
    <property type="molecule type" value="Genomic_DNA"/>
</dbReference>
<accession>A0A9D9DZB0</accession>
<organism evidence="8 9">
    <name type="scientific">Candidatus Ornithospirochaeta stercoripullorum</name>
    <dbReference type="NCBI Taxonomy" id="2840899"/>
    <lineage>
        <taxon>Bacteria</taxon>
        <taxon>Pseudomonadati</taxon>
        <taxon>Spirochaetota</taxon>
        <taxon>Spirochaetia</taxon>
        <taxon>Spirochaetales</taxon>
        <taxon>Spirochaetaceae</taxon>
        <taxon>Spirochaetaceae incertae sedis</taxon>
        <taxon>Candidatus Ornithospirochaeta</taxon>
    </lineage>
</organism>
<keyword evidence="4 7" id="KW-0378">Hydrolase</keyword>
<dbReference type="EC" id="3.1.3.25" evidence="7"/>
<dbReference type="CDD" id="cd01639">
    <property type="entry name" value="IMPase"/>
    <property type="match status" value="1"/>
</dbReference>
<evidence type="ECO:0000256" key="6">
    <source>
        <dbReference type="PIRSR" id="PIRSR600760-2"/>
    </source>
</evidence>
<name>A0A9D9DZB0_9SPIO</name>
<evidence type="ECO:0000313" key="8">
    <source>
        <dbReference type="EMBL" id="MBO8435598.1"/>
    </source>
</evidence>
<evidence type="ECO:0000256" key="4">
    <source>
        <dbReference type="ARBA" id="ARBA00022801"/>
    </source>
</evidence>
<dbReference type="Proteomes" id="UP000823615">
    <property type="component" value="Unassembled WGS sequence"/>
</dbReference>
<evidence type="ECO:0000256" key="2">
    <source>
        <dbReference type="ARBA" id="ARBA00001946"/>
    </source>
</evidence>
<comment type="catalytic activity">
    <reaction evidence="1 7">
        <text>a myo-inositol phosphate + H2O = myo-inositol + phosphate</text>
        <dbReference type="Rhea" id="RHEA:24056"/>
        <dbReference type="ChEBI" id="CHEBI:15377"/>
        <dbReference type="ChEBI" id="CHEBI:17268"/>
        <dbReference type="ChEBI" id="CHEBI:43474"/>
        <dbReference type="ChEBI" id="CHEBI:84139"/>
        <dbReference type="EC" id="3.1.3.25"/>
    </reaction>
</comment>
<dbReference type="InterPro" id="IPR033942">
    <property type="entry name" value="IMPase"/>
</dbReference>
<feature type="binding site" evidence="6">
    <location>
        <position position="89"/>
    </location>
    <ligand>
        <name>Mg(2+)</name>
        <dbReference type="ChEBI" id="CHEBI:18420"/>
        <label>1</label>
        <note>catalytic</note>
    </ligand>
</feature>
<dbReference type="PRINTS" id="PR00377">
    <property type="entry name" value="IMPHPHTASES"/>
</dbReference>
<sequence>MLQKELEKRFAKAKEIALSASSFLLSHEALRRSISIKAENDYVTTGDKECERLIITQLKEAFPDDGIYGEESGDLSAESAVKWIIDPIDGTVDFMASFPNYTISIAFKDEEGIALGVVMVPRQNEMFSAIRGQGAFLNGERIYTDEVTDLGKTLAILVPPHRHHEYLHEYIKKMEKFYQIVSDMRSIGSAALSLCYVASGRCSIYYEIALHIYDVAAGLLILSEAGGIYSLKERSDGSLSVAASSNKAYEKMIEVVDE</sequence>
<comment type="caution">
    <text evidence="8">The sequence shown here is derived from an EMBL/GenBank/DDBJ whole genome shotgun (WGS) entry which is preliminary data.</text>
</comment>
<dbReference type="GO" id="GO:0046872">
    <property type="term" value="F:metal ion binding"/>
    <property type="evidence" value="ECO:0007669"/>
    <property type="project" value="UniProtKB-KW"/>
</dbReference>